<keyword evidence="2" id="KW-0808">Transferase</keyword>
<evidence type="ECO:0000259" key="1">
    <source>
        <dbReference type="PROSITE" id="PS51186"/>
    </source>
</evidence>
<evidence type="ECO:0000313" key="2">
    <source>
        <dbReference type="EMBL" id="KEK15894.1"/>
    </source>
</evidence>
<dbReference type="GO" id="GO:0016747">
    <property type="term" value="F:acyltransferase activity, transferring groups other than amino-acyl groups"/>
    <property type="evidence" value="ECO:0007669"/>
    <property type="project" value="InterPro"/>
</dbReference>
<reference evidence="2 3" key="1">
    <citation type="submission" date="2014-06" db="EMBL/GenBank/DDBJ databases">
        <title>Genetic determinant of reutericyclin biosynthesis of Lactobacillus reuteri.</title>
        <authorList>
            <person name="Lin X."/>
            <person name="Duar R."/>
            <person name="Walter J."/>
            <person name="Gaenzle M."/>
        </authorList>
    </citation>
    <scope>NUCLEOTIDE SEQUENCE [LARGE SCALE GENOMIC DNA]</scope>
    <source>
        <strain evidence="2 3">LTH2584</strain>
    </source>
</reference>
<accession>A0A073JN44</accession>
<proteinExistence type="predicted"/>
<dbReference type="InterPro" id="IPR016181">
    <property type="entry name" value="Acyl_CoA_acyltransferase"/>
</dbReference>
<dbReference type="Proteomes" id="UP000027731">
    <property type="component" value="Unassembled WGS sequence"/>
</dbReference>
<dbReference type="Pfam" id="PF13302">
    <property type="entry name" value="Acetyltransf_3"/>
    <property type="match status" value="1"/>
</dbReference>
<comment type="caution">
    <text evidence="2">The sequence shown here is derived from an EMBL/GenBank/DDBJ whole genome shotgun (WGS) entry which is preliminary data.</text>
</comment>
<dbReference type="InterPro" id="IPR051531">
    <property type="entry name" value="N-acetyltransferase"/>
</dbReference>
<dbReference type="SUPFAM" id="SSF55729">
    <property type="entry name" value="Acyl-CoA N-acyltransferases (Nat)"/>
    <property type="match status" value="1"/>
</dbReference>
<sequence>MCEIIIEPAKDNNNLGAIVKLLDDENLTRAVGLFLPLQRENRVQAIKTFVHQNHVMVVKLNGDVVGMVVLSPWYGDEGKRIAHHYELGYLLQQDQWNKGIMTAALQKFISILPSKITIHAECKQSNYRSQRVLIKCSFVYDKDDLWQRIIK</sequence>
<dbReference type="PANTHER" id="PTHR43792">
    <property type="entry name" value="GNAT FAMILY, PUTATIVE (AFU_ORTHOLOGUE AFUA_3G00765)-RELATED-RELATED"/>
    <property type="match status" value="1"/>
</dbReference>
<evidence type="ECO:0000313" key="3">
    <source>
        <dbReference type="Proteomes" id="UP000027731"/>
    </source>
</evidence>
<dbReference type="PROSITE" id="PS51186">
    <property type="entry name" value="GNAT"/>
    <property type="match status" value="1"/>
</dbReference>
<dbReference type="Gene3D" id="3.40.630.30">
    <property type="match status" value="1"/>
</dbReference>
<gene>
    <name evidence="2" type="ORF">LR3_03315</name>
</gene>
<protein>
    <submittedName>
        <fullName evidence="2">GCN5 family acetyltransferase</fullName>
    </submittedName>
</protein>
<name>A0A073JN44_LIMRT</name>
<dbReference type="AlphaFoldDB" id="A0A073JN44"/>
<dbReference type="PATRIC" id="fig|1598.90.peg.614"/>
<feature type="domain" description="N-acetyltransferase" evidence="1">
    <location>
        <begin position="17"/>
        <end position="151"/>
    </location>
</feature>
<organism evidence="2 3">
    <name type="scientific">Limosilactobacillus reuteri</name>
    <name type="common">Lactobacillus reuteri</name>
    <dbReference type="NCBI Taxonomy" id="1598"/>
    <lineage>
        <taxon>Bacteria</taxon>
        <taxon>Bacillati</taxon>
        <taxon>Bacillota</taxon>
        <taxon>Bacilli</taxon>
        <taxon>Lactobacillales</taxon>
        <taxon>Lactobacillaceae</taxon>
        <taxon>Limosilactobacillus</taxon>
    </lineage>
</organism>
<dbReference type="InterPro" id="IPR000182">
    <property type="entry name" value="GNAT_dom"/>
</dbReference>
<dbReference type="EMBL" id="JOSX01000011">
    <property type="protein sequence ID" value="KEK15894.1"/>
    <property type="molecule type" value="Genomic_DNA"/>
</dbReference>